<dbReference type="PANTHER" id="PTHR34512">
    <property type="entry name" value="CELL SURFACE PROTEIN"/>
    <property type="match status" value="1"/>
</dbReference>
<keyword evidence="4" id="KW-1185">Reference proteome</keyword>
<feature type="signal peptide" evidence="1">
    <location>
        <begin position="1"/>
        <end position="21"/>
    </location>
</feature>
<dbReference type="Proteomes" id="UP000609879">
    <property type="component" value="Unassembled WGS sequence"/>
</dbReference>
<comment type="caution">
    <text evidence="3">The sequence shown here is derived from an EMBL/GenBank/DDBJ whole genome shotgun (WGS) entry which is preliminary data.</text>
</comment>
<dbReference type="RefSeq" id="WP_203772540.1">
    <property type="nucleotide sequence ID" value="NZ_BAAABO010000022.1"/>
</dbReference>
<dbReference type="InterPro" id="IPR018391">
    <property type="entry name" value="PQQ_b-propeller_rpt"/>
</dbReference>
<evidence type="ECO:0000259" key="2">
    <source>
        <dbReference type="Pfam" id="PF13360"/>
    </source>
</evidence>
<dbReference type="EMBL" id="BOMI01000134">
    <property type="protein sequence ID" value="GID78016.1"/>
    <property type="molecule type" value="Genomic_DNA"/>
</dbReference>
<dbReference type="PANTHER" id="PTHR34512:SF30">
    <property type="entry name" value="OUTER MEMBRANE PROTEIN ASSEMBLY FACTOR BAMB"/>
    <property type="match status" value="1"/>
</dbReference>
<gene>
    <name evidence="3" type="ORF">Ade02nite_66570</name>
</gene>
<proteinExistence type="predicted"/>
<protein>
    <recommendedName>
        <fullName evidence="2">Pyrrolo-quinoline quinone repeat domain-containing protein</fullName>
    </recommendedName>
</protein>
<sequence>MKIKLYAVVTALVLVPTPAAAAESTDWPQPGYGPGNTHYNPAESRLNAATIARVEQRWTLPTRTSNCDVGAQPVVKGKSLYSNDPGGIGAYDTATGKRRWHVALPRTTVRSLALADGKLLMLSSECRVPAKFESHLSAFDPATGSRLWATGLEKFSYDMRVDRGTVVLDSNRDGLASTIAYAVVDGKFRWLRRGDRGDGLVSAGGRLLLRRAGGGAVAVAVTSGKTLWQTTGNWYAVGADPAGTRFYVAGGPGLSAVEAATGKVVWSTRIQAGDVTADNNHVFFSRHRSATALDAGTGRKLYSVHTAAAAGRCVRAGGLLYTPTSAGLSVASAATGVPLKVKLSADQDHPPVVAGGWLYVTRGGVLRAYY</sequence>
<dbReference type="Pfam" id="PF13360">
    <property type="entry name" value="PQQ_2"/>
    <property type="match status" value="2"/>
</dbReference>
<dbReference type="SUPFAM" id="SSF50998">
    <property type="entry name" value="Quinoprotein alcohol dehydrogenase-like"/>
    <property type="match status" value="1"/>
</dbReference>
<dbReference type="SMART" id="SM00564">
    <property type="entry name" value="PQQ"/>
    <property type="match status" value="4"/>
</dbReference>
<accession>A0ABQ3YDE0</accession>
<dbReference type="InterPro" id="IPR002372">
    <property type="entry name" value="PQQ_rpt_dom"/>
</dbReference>
<evidence type="ECO:0000313" key="4">
    <source>
        <dbReference type="Proteomes" id="UP000609879"/>
    </source>
</evidence>
<keyword evidence="1" id="KW-0732">Signal</keyword>
<reference evidence="3 4" key="1">
    <citation type="submission" date="2021-01" db="EMBL/GenBank/DDBJ databases">
        <title>Whole genome shotgun sequence of Actinoplanes deccanensis NBRC 13994.</title>
        <authorList>
            <person name="Komaki H."/>
            <person name="Tamura T."/>
        </authorList>
    </citation>
    <scope>NUCLEOTIDE SEQUENCE [LARGE SCALE GENOMIC DNA]</scope>
    <source>
        <strain evidence="3 4">NBRC 13994</strain>
    </source>
</reference>
<dbReference type="Gene3D" id="2.130.10.10">
    <property type="entry name" value="YVTN repeat-like/Quinoprotein amine dehydrogenase"/>
    <property type="match status" value="1"/>
</dbReference>
<organism evidence="3 4">
    <name type="scientific">Paractinoplanes deccanensis</name>
    <dbReference type="NCBI Taxonomy" id="113561"/>
    <lineage>
        <taxon>Bacteria</taxon>
        <taxon>Bacillati</taxon>
        <taxon>Actinomycetota</taxon>
        <taxon>Actinomycetes</taxon>
        <taxon>Micromonosporales</taxon>
        <taxon>Micromonosporaceae</taxon>
        <taxon>Paractinoplanes</taxon>
    </lineage>
</organism>
<name>A0ABQ3YDE0_9ACTN</name>
<dbReference type="Gene3D" id="2.140.10.10">
    <property type="entry name" value="Quinoprotein alcohol dehydrogenase-like superfamily"/>
    <property type="match status" value="1"/>
</dbReference>
<evidence type="ECO:0000313" key="3">
    <source>
        <dbReference type="EMBL" id="GID78016.1"/>
    </source>
</evidence>
<evidence type="ECO:0000256" key="1">
    <source>
        <dbReference type="SAM" id="SignalP"/>
    </source>
</evidence>
<dbReference type="InterPro" id="IPR011047">
    <property type="entry name" value="Quinoprotein_ADH-like_sf"/>
</dbReference>
<dbReference type="InterPro" id="IPR015943">
    <property type="entry name" value="WD40/YVTN_repeat-like_dom_sf"/>
</dbReference>
<feature type="domain" description="Pyrrolo-quinoline quinone repeat" evidence="2">
    <location>
        <begin position="56"/>
        <end position="148"/>
    </location>
</feature>
<feature type="domain" description="Pyrrolo-quinoline quinone repeat" evidence="2">
    <location>
        <begin position="217"/>
        <end position="307"/>
    </location>
</feature>
<feature type="chain" id="PRO_5047243288" description="Pyrrolo-quinoline quinone repeat domain-containing protein" evidence="1">
    <location>
        <begin position="22"/>
        <end position="370"/>
    </location>
</feature>